<dbReference type="Proteomes" id="UP000238649">
    <property type="component" value="Unassembled WGS sequence"/>
</dbReference>
<dbReference type="AlphaFoldDB" id="A0A2S9SKZ1"/>
<accession>A0A2S9SKZ1</accession>
<protein>
    <submittedName>
        <fullName evidence="1">Uncharacterized protein</fullName>
    </submittedName>
</protein>
<dbReference type="OrthoDB" id="5345916at2"/>
<reference evidence="1 2" key="1">
    <citation type="submission" date="2017-09" db="EMBL/GenBank/DDBJ databases">
        <title>Reassesment of A. cryaerophilus.</title>
        <authorList>
            <person name="Perez-Cataluna A."/>
            <person name="Collado L."/>
            <person name="Salgado O."/>
            <person name="Lefinanco V."/>
            <person name="Figueras M.J."/>
        </authorList>
    </citation>
    <scope>NUCLEOTIDE SEQUENCE [LARGE SCALE GENOMIC DNA]</scope>
    <source>
        <strain evidence="1 2">LMG 9871</strain>
    </source>
</reference>
<proteinExistence type="predicted"/>
<dbReference type="RefSeq" id="WP_105912612.1">
    <property type="nucleotide sequence ID" value="NZ_NXGH01000051.1"/>
</dbReference>
<comment type="caution">
    <text evidence="1">The sequence shown here is derived from an EMBL/GenBank/DDBJ whole genome shotgun (WGS) entry which is preliminary data.</text>
</comment>
<sequence length="202" mass="23750">MNNFIIKIFFLFITSLLTGCYHNYKIDNTSQKESYKTLNELSVVIEQTDTKIINAQRTNVHYVNWGNGTGMSPVFTFSEPLISNESCKSLNKIYFNKIKNKLPNLIQLFEDKNIIVNNNQATKKLTITIKEYNCTNNIIYLQASLFEDRNLIYQNLFVLDSYSNSNSFKTFYKDEKMDINKFFKVLIEDLENTMKFPLKNIY</sequence>
<evidence type="ECO:0000313" key="1">
    <source>
        <dbReference type="EMBL" id="PRM87245.1"/>
    </source>
</evidence>
<name>A0A2S9SKZ1_9BACT</name>
<organism evidence="1 2">
    <name type="scientific">Aliarcobacter cryaerophilus</name>
    <dbReference type="NCBI Taxonomy" id="28198"/>
    <lineage>
        <taxon>Bacteria</taxon>
        <taxon>Pseudomonadati</taxon>
        <taxon>Campylobacterota</taxon>
        <taxon>Epsilonproteobacteria</taxon>
        <taxon>Campylobacterales</taxon>
        <taxon>Arcobacteraceae</taxon>
        <taxon>Aliarcobacter</taxon>
    </lineage>
</organism>
<gene>
    <name evidence="1" type="ORF">CJ671_10325</name>
</gene>
<evidence type="ECO:0000313" key="2">
    <source>
        <dbReference type="Proteomes" id="UP000238649"/>
    </source>
</evidence>
<dbReference type="PROSITE" id="PS51257">
    <property type="entry name" value="PROKAR_LIPOPROTEIN"/>
    <property type="match status" value="1"/>
</dbReference>
<dbReference type="EMBL" id="NXGH01000051">
    <property type="protein sequence ID" value="PRM87245.1"/>
    <property type="molecule type" value="Genomic_DNA"/>
</dbReference>